<comment type="caution">
    <text evidence="2">The sequence shown here is derived from an EMBL/GenBank/DDBJ whole genome shotgun (WGS) entry which is preliminary data.</text>
</comment>
<feature type="domain" description="PLD phosphodiesterase" evidence="1">
    <location>
        <begin position="399"/>
        <end position="426"/>
    </location>
</feature>
<name>A0AAV3T864_9EURY</name>
<dbReference type="GO" id="GO:0003824">
    <property type="term" value="F:catalytic activity"/>
    <property type="evidence" value="ECO:0007669"/>
    <property type="project" value="InterPro"/>
</dbReference>
<dbReference type="PROSITE" id="PS50035">
    <property type="entry name" value="PLD"/>
    <property type="match status" value="1"/>
</dbReference>
<dbReference type="EMBL" id="BAAADV010000002">
    <property type="protein sequence ID" value="GAA0670441.1"/>
    <property type="molecule type" value="Genomic_DNA"/>
</dbReference>
<reference evidence="2 3" key="1">
    <citation type="journal article" date="2019" name="Int. J. Syst. Evol. Microbiol.">
        <title>The Global Catalogue of Microorganisms (GCM) 10K type strain sequencing project: providing services to taxonomists for standard genome sequencing and annotation.</title>
        <authorList>
            <consortium name="The Broad Institute Genomics Platform"/>
            <consortium name="The Broad Institute Genome Sequencing Center for Infectious Disease"/>
            <person name="Wu L."/>
            <person name="Ma J."/>
        </authorList>
    </citation>
    <scope>NUCLEOTIDE SEQUENCE [LARGE SCALE GENOMIC DNA]</scope>
    <source>
        <strain evidence="2 3">JCM 16328</strain>
    </source>
</reference>
<dbReference type="Pfam" id="PF13091">
    <property type="entry name" value="PLDc_2"/>
    <property type="match status" value="1"/>
</dbReference>
<evidence type="ECO:0000313" key="2">
    <source>
        <dbReference type="EMBL" id="GAA0670441.1"/>
    </source>
</evidence>
<dbReference type="SUPFAM" id="SSF56024">
    <property type="entry name" value="Phospholipase D/nuclease"/>
    <property type="match status" value="1"/>
</dbReference>
<gene>
    <name evidence="2" type="ORF">GCM10009020_15770</name>
</gene>
<dbReference type="InterPro" id="IPR025202">
    <property type="entry name" value="PLD-like_dom"/>
</dbReference>
<sequence length="463" mass="52754">MRSSVADNFYVLNLLFHAMDQRAIDSSSEPLQKLVNYISEHYSSDVYSGFNTPPVAYFLDKFGSEKAIEFLSNWPSDDVHRGPIVFEGAPQATLYAKLVAKHRDLQADSTFVDLKSRIESAQTKHGGLTIADTDIGPLWILVQQEDVDDNVIREGIEFFLSEVVPDKDRLRTRRLALGILVLSKYDYFRYSDEINKLSEELYERAKQELGEPGEGPIWRFRGTKPWLILLALNRSEVSYEDFMQDLVDDIIQGQNEDGSFFDQDSLMFNATVGLTLIAAGQGPKIPKQDLAWERDLHRQEIEAKRPDFVRTVPIDPSASYAAEIQDSAEGIISEVSDILRVNSLYIDMLFDDIIDQIKTTPELEVRVLTRGRNVKGNRKRIKKDVLNDLIEATEGGVREHHRVHSRLVIGDQDEVVVSSADLTRDQLRDQFNAGFYTRDPDSVQEAIDYFDQVWEEAENVQIG</sequence>
<organism evidence="2 3">
    <name type="scientific">Natronoarchaeum mannanilyticum</name>
    <dbReference type="NCBI Taxonomy" id="926360"/>
    <lineage>
        <taxon>Archaea</taxon>
        <taxon>Methanobacteriati</taxon>
        <taxon>Methanobacteriota</taxon>
        <taxon>Stenosarchaea group</taxon>
        <taxon>Halobacteria</taxon>
        <taxon>Halobacteriales</taxon>
        <taxon>Natronoarchaeaceae</taxon>
    </lineage>
</organism>
<accession>A0AAV3T864</accession>
<protein>
    <recommendedName>
        <fullName evidence="1">PLD phosphodiesterase domain-containing protein</fullName>
    </recommendedName>
</protein>
<keyword evidence="3" id="KW-1185">Reference proteome</keyword>
<dbReference type="Gene3D" id="3.30.870.10">
    <property type="entry name" value="Endonuclease Chain A"/>
    <property type="match status" value="1"/>
</dbReference>
<evidence type="ECO:0000259" key="1">
    <source>
        <dbReference type="PROSITE" id="PS50035"/>
    </source>
</evidence>
<dbReference type="Proteomes" id="UP001500420">
    <property type="component" value="Unassembled WGS sequence"/>
</dbReference>
<evidence type="ECO:0000313" key="3">
    <source>
        <dbReference type="Proteomes" id="UP001500420"/>
    </source>
</evidence>
<dbReference type="InterPro" id="IPR001736">
    <property type="entry name" value="PLipase_D/transphosphatidylase"/>
</dbReference>
<dbReference type="AlphaFoldDB" id="A0AAV3T864"/>
<proteinExistence type="predicted"/>